<reference evidence="1 2" key="1">
    <citation type="submission" date="2019-12" db="EMBL/GenBank/DDBJ databases">
        <title>A genome sequence resource for the geographically widespread anthracnose pathogen Colletotrichum asianum.</title>
        <authorList>
            <person name="Meng Y."/>
        </authorList>
    </citation>
    <scope>NUCLEOTIDE SEQUENCE [LARGE SCALE GENOMIC DNA]</scope>
    <source>
        <strain evidence="1 2">ICMP 18580</strain>
    </source>
</reference>
<dbReference type="EMBL" id="WOWK01000039">
    <property type="protein sequence ID" value="KAF0325108.1"/>
    <property type="molecule type" value="Genomic_DNA"/>
</dbReference>
<dbReference type="OrthoDB" id="5136176at2759"/>
<accession>A0A8H3WBV6</accession>
<comment type="caution">
    <text evidence="1">The sequence shown here is derived from an EMBL/GenBank/DDBJ whole genome shotgun (WGS) entry which is preliminary data.</text>
</comment>
<name>A0A8H3WBV6_9PEZI</name>
<proteinExistence type="predicted"/>
<dbReference type="Proteomes" id="UP000434172">
    <property type="component" value="Unassembled WGS sequence"/>
</dbReference>
<evidence type="ECO:0000313" key="1">
    <source>
        <dbReference type="EMBL" id="KAF0325108.1"/>
    </source>
</evidence>
<keyword evidence="2" id="KW-1185">Reference proteome</keyword>
<dbReference type="AlphaFoldDB" id="A0A8H3WBV6"/>
<organism evidence="1 2">
    <name type="scientific">Colletotrichum asianum</name>
    <dbReference type="NCBI Taxonomy" id="702518"/>
    <lineage>
        <taxon>Eukaryota</taxon>
        <taxon>Fungi</taxon>
        <taxon>Dikarya</taxon>
        <taxon>Ascomycota</taxon>
        <taxon>Pezizomycotina</taxon>
        <taxon>Sordariomycetes</taxon>
        <taxon>Hypocreomycetidae</taxon>
        <taxon>Glomerellales</taxon>
        <taxon>Glomerellaceae</taxon>
        <taxon>Colletotrichum</taxon>
        <taxon>Colletotrichum gloeosporioides species complex</taxon>
    </lineage>
</organism>
<evidence type="ECO:0008006" key="3">
    <source>
        <dbReference type="Google" id="ProtNLM"/>
    </source>
</evidence>
<evidence type="ECO:0000313" key="2">
    <source>
        <dbReference type="Proteomes" id="UP000434172"/>
    </source>
</evidence>
<protein>
    <recommendedName>
        <fullName evidence="3">Reverse transcriptase RNase H-like domain-containing protein</fullName>
    </recommendedName>
</protein>
<sequence>MTKRLLNARQARWTVLLSNYNLAVQYRPDRENVLADALSRKAEGLLTQNDINNASRKEVLLKSTLLSSPEVLEELGQILIAVLFLRPILGRTSPPNRELNPSFHFTAPKAPEISGRRTSTKGRTGFFVFFVHQLIQTRPTGHASMFNVHGVPFAFPPPQVWLLSARAYVIPPSNGNDMSGSGGFLSLI</sequence>
<gene>
    <name evidence="1" type="ORF">GQ607_007729</name>
</gene>